<reference evidence="1" key="5">
    <citation type="journal article" date="2021" name="G3 (Bethesda)">
        <title>Aegilops tauschii genome assembly Aet v5.0 features greater sequence contiguity and improved annotation.</title>
        <authorList>
            <person name="Wang L."/>
            <person name="Zhu T."/>
            <person name="Rodriguez J.C."/>
            <person name="Deal K.R."/>
            <person name="Dubcovsky J."/>
            <person name="McGuire P.E."/>
            <person name="Lux T."/>
            <person name="Spannagl M."/>
            <person name="Mayer K.F.X."/>
            <person name="Baldrich P."/>
            <person name="Meyers B.C."/>
            <person name="Huo N."/>
            <person name="Gu Y.Q."/>
            <person name="Zhou H."/>
            <person name="Devos K.M."/>
            <person name="Bennetzen J.L."/>
            <person name="Unver T."/>
            <person name="Budak H."/>
            <person name="Gulick P.J."/>
            <person name="Galiba G."/>
            <person name="Kalapos B."/>
            <person name="Nelson D.R."/>
            <person name="Li P."/>
            <person name="You F.M."/>
            <person name="Luo M.C."/>
            <person name="Dvorak J."/>
        </authorList>
    </citation>
    <scope>NUCLEOTIDE SEQUENCE [LARGE SCALE GENOMIC DNA]</scope>
    <source>
        <strain evidence="1">cv. AL8/78</strain>
    </source>
</reference>
<dbReference type="AlphaFoldDB" id="A0A453FP65"/>
<reference evidence="2" key="1">
    <citation type="journal article" date="2014" name="Science">
        <title>Ancient hybridizations among the ancestral genomes of bread wheat.</title>
        <authorList>
            <consortium name="International Wheat Genome Sequencing Consortium,"/>
            <person name="Marcussen T."/>
            <person name="Sandve S.R."/>
            <person name="Heier L."/>
            <person name="Spannagl M."/>
            <person name="Pfeifer M."/>
            <person name="Jakobsen K.S."/>
            <person name="Wulff B.B."/>
            <person name="Steuernagel B."/>
            <person name="Mayer K.F."/>
            <person name="Olsen O.A."/>
        </authorList>
    </citation>
    <scope>NUCLEOTIDE SEQUENCE [LARGE SCALE GENOMIC DNA]</scope>
    <source>
        <strain evidence="2">cv. AL8/78</strain>
    </source>
</reference>
<protein>
    <submittedName>
        <fullName evidence="1">Uncharacterized protein</fullName>
    </submittedName>
</protein>
<dbReference type="Proteomes" id="UP000015105">
    <property type="component" value="Chromosome 3D"/>
</dbReference>
<reference evidence="2" key="2">
    <citation type="journal article" date="2017" name="Nat. Plants">
        <title>The Aegilops tauschii genome reveals multiple impacts of transposons.</title>
        <authorList>
            <person name="Zhao G."/>
            <person name="Zou C."/>
            <person name="Li K."/>
            <person name="Wang K."/>
            <person name="Li T."/>
            <person name="Gao L."/>
            <person name="Zhang X."/>
            <person name="Wang H."/>
            <person name="Yang Z."/>
            <person name="Liu X."/>
            <person name="Jiang W."/>
            <person name="Mao L."/>
            <person name="Kong X."/>
            <person name="Jiao Y."/>
            <person name="Jia J."/>
        </authorList>
    </citation>
    <scope>NUCLEOTIDE SEQUENCE [LARGE SCALE GENOMIC DNA]</scope>
    <source>
        <strain evidence="2">cv. AL8/78</strain>
    </source>
</reference>
<keyword evidence="2" id="KW-1185">Reference proteome</keyword>
<proteinExistence type="predicted"/>
<dbReference type="PANTHER" id="PTHR33116">
    <property type="entry name" value="REVERSE TRANSCRIPTASE ZINC-BINDING DOMAIN-CONTAINING PROTEIN-RELATED-RELATED"/>
    <property type="match status" value="1"/>
</dbReference>
<reference evidence="1" key="3">
    <citation type="journal article" date="2017" name="Nature">
        <title>Genome sequence of the progenitor of the wheat D genome Aegilops tauschii.</title>
        <authorList>
            <person name="Luo M.C."/>
            <person name="Gu Y.Q."/>
            <person name="Puiu D."/>
            <person name="Wang H."/>
            <person name="Twardziok S.O."/>
            <person name="Deal K.R."/>
            <person name="Huo N."/>
            <person name="Zhu T."/>
            <person name="Wang L."/>
            <person name="Wang Y."/>
            <person name="McGuire P.E."/>
            <person name="Liu S."/>
            <person name="Long H."/>
            <person name="Ramasamy R.K."/>
            <person name="Rodriguez J.C."/>
            <person name="Van S.L."/>
            <person name="Yuan L."/>
            <person name="Wang Z."/>
            <person name="Xia Z."/>
            <person name="Xiao L."/>
            <person name="Anderson O.D."/>
            <person name="Ouyang S."/>
            <person name="Liang Y."/>
            <person name="Zimin A.V."/>
            <person name="Pertea G."/>
            <person name="Qi P."/>
            <person name="Bennetzen J.L."/>
            <person name="Dai X."/>
            <person name="Dawson M.W."/>
            <person name="Muller H.G."/>
            <person name="Kugler K."/>
            <person name="Rivarola-Duarte L."/>
            <person name="Spannagl M."/>
            <person name="Mayer K.F.X."/>
            <person name="Lu F.H."/>
            <person name="Bevan M.W."/>
            <person name="Leroy P."/>
            <person name="Li P."/>
            <person name="You F.M."/>
            <person name="Sun Q."/>
            <person name="Liu Z."/>
            <person name="Lyons E."/>
            <person name="Wicker T."/>
            <person name="Salzberg S.L."/>
            <person name="Devos K.M."/>
            <person name="Dvorak J."/>
        </authorList>
    </citation>
    <scope>NUCLEOTIDE SEQUENCE [LARGE SCALE GENOMIC DNA]</scope>
    <source>
        <strain evidence="1">cv. AL8/78</strain>
    </source>
</reference>
<sequence>MVEGAASDITNLKFLLLCFQHLSGLKINFDKSQVMVLGYSPEESQSIANRLNCSLDSFPTTYLGIPISDSRLTVADLRPSVLKLQHRIEPWQGRWLSNAAWTILINSNLSSLLLFIMSFYSLHETLHHEIGTIQARFFWAGEGGKQKYHMVRWSEICKPRDQGGLGIMSSKRMNIALLARWLWRISNGEGGLWL</sequence>
<dbReference type="STRING" id="200361.A0A453FP65"/>
<dbReference type="PANTHER" id="PTHR33116:SF87">
    <property type="entry name" value="OS01G0158850 PROTEIN"/>
    <property type="match status" value="1"/>
</dbReference>
<dbReference type="Gramene" id="AET3Gv20733700.1">
    <property type="protein sequence ID" value="AET3Gv20733700.1"/>
    <property type="gene ID" value="AET3Gv20733700"/>
</dbReference>
<dbReference type="EnsemblPlants" id="AET3Gv20733700.1">
    <property type="protein sequence ID" value="AET3Gv20733700.1"/>
    <property type="gene ID" value="AET3Gv20733700"/>
</dbReference>
<name>A0A453FP65_AEGTS</name>
<organism evidence="1 2">
    <name type="scientific">Aegilops tauschii subsp. strangulata</name>
    <name type="common">Goatgrass</name>
    <dbReference type="NCBI Taxonomy" id="200361"/>
    <lineage>
        <taxon>Eukaryota</taxon>
        <taxon>Viridiplantae</taxon>
        <taxon>Streptophyta</taxon>
        <taxon>Embryophyta</taxon>
        <taxon>Tracheophyta</taxon>
        <taxon>Spermatophyta</taxon>
        <taxon>Magnoliopsida</taxon>
        <taxon>Liliopsida</taxon>
        <taxon>Poales</taxon>
        <taxon>Poaceae</taxon>
        <taxon>BOP clade</taxon>
        <taxon>Pooideae</taxon>
        <taxon>Triticodae</taxon>
        <taxon>Triticeae</taxon>
        <taxon>Triticinae</taxon>
        <taxon>Aegilops</taxon>
    </lineage>
</organism>
<reference evidence="1" key="4">
    <citation type="submission" date="2019-03" db="UniProtKB">
        <authorList>
            <consortium name="EnsemblPlants"/>
        </authorList>
    </citation>
    <scope>IDENTIFICATION</scope>
</reference>
<evidence type="ECO:0000313" key="2">
    <source>
        <dbReference type="Proteomes" id="UP000015105"/>
    </source>
</evidence>
<accession>A0A453FP65</accession>
<evidence type="ECO:0000313" key="1">
    <source>
        <dbReference type="EnsemblPlants" id="AET3Gv20733700.1"/>
    </source>
</evidence>